<dbReference type="InterPro" id="IPR003481">
    <property type="entry name" value="FliD_N"/>
</dbReference>
<gene>
    <name evidence="8" type="primary">fliD</name>
    <name evidence="8" type="ORF">LR394_02880</name>
</gene>
<evidence type="ECO:0000313" key="8">
    <source>
        <dbReference type="EMBL" id="MCD5309824.1"/>
    </source>
</evidence>
<dbReference type="Pfam" id="PF07195">
    <property type="entry name" value="FliD_C"/>
    <property type="match status" value="1"/>
</dbReference>
<dbReference type="Pfam" id="PF02465">
    <property type="entry name" value="FliD_N"/>
    <property type="match status" value="1"/>
</dbReference>
<dbReference type="PANTHER" id="PTHR30288">
    <property type="entry name" value="FLAGELLAR CAP/ASSEMBLY PROTEIN FLID"/>
    <property type="match status" value="1"/>
</dbReference>
<dbReference type="Proteomes" id="UP001138997">
    <property type="component" value="Unassembled WGS sequence"/>
</dbReference>
<evidence type="ECO:0000256" key="5">
    <source>
        <dbReference type="RuleBase" id="RU362066"/>
    </source>
</evidence>
<dbReference type="RefSeq" id="WP_231438741.1">
    <property type="nucleotide sequence ID" value="NZ_JAJOMB010000001.1"/>
</dbReference>
<evidence type="ECO:0000259" key="6">
    <source>
        <dbReference type="Pfam" id="PF02465"/>
    </source>
</evidence>
<evidence type="ECO:0000256" key="3">
    <source>
        <dbReference type="ARBA" id="ARBA00023054"/>
    </source>
</evidence>
<organism evidence="8 9">
    <name type="scientific">Kineosporia babensis</name>
    <dbReference type="NCBI Taxonomy" id="499548"/>
    <lineage>
        <taxon>Bacteria</taxon>
        <taxon>Bacillati</taxon>
        <taxon>Actinomycetota</taxon>
        <taxon>Actinomycetes</taxon>
        <taxon>Kineosporiales</taxon>
        <taxon>Kineosporiaceae</taxon>
        <taxon>Kineosporia</taxon>
    </lineage>
</organism>
<evidence type="ECO:0000256" key="2">
    <source>
        <dbReference type="ARBA" id="ARBA00011255"/>
    </source>
</evidence>
<keyword evidence="8" id="KW-0969">Cilium</keyword>
<dbReference type="GO" id="GO:0007155">
    <property type="term" value="P:cell adhesion"/>
    <property type="evidence" value="ECO:0007669"/>
    <property type="project" value="InterPro"/>
</dbReference>
<evidence type="ECO:0000256" key="4">
    <source>
        <dbReference type="ARBA" id="ARBA00023143"/>
    </source>
</evidence>
<keyword evidence="4 5" id="KW-0975">Bacterial flagellum</keyword>
<proteinExistence type="inferred from homology"/>
<evidence type="ECO:0000313" key="9">
    <source>
        <dbReference type="Proteomes" id="UP001138997"/>
    </source>
</evidence>
<name>A0A9X1N9M2_9ACTN</name>
<keyword evidence="8" id="KW-0966">Cell projection</keyword>
<keyword evidence="5" id="KW-0964">Secreted</keyword>
<dbReference type="InterPro" id="IPR010809">
    <property type="entry name" value="FliD_C"/>
</dbReference>
<keyword evidence="8" id="KW-0282">Flagellum</keyword>
<keyword evidence="9" id="KW-1185">Reference proteome</keyword>
<comment type="subcellular location">
    <subcellularLocation>
        <location evidence="5">Secreted</location>
    </subcellularLocation>
    <subcellularLocation>
        <location evidence="5">Bacterial flagellum</location>
    </subcellularLocation>
</comment>
<comment type="function">
    <text evidence="5">Required for morphogenesis and for the elongation of the flagellar filament by facilitating polymerization of the flagellin monomers at the tip of growing filament. Forms a capping structure, which prevents flagellin subunits (transported through the central channel of the flagellum) from leaking out without polymerization at the distal end.</text>
</comment>
<comment type="subunit">
    <text evidence="2 5">Homopentamer.</text>
</comment>
<sequence length="634" mass="63082">MASAPTVSFSGIASGMDTAGIIKQLVAVQGNQQTLLKDQQATRNSAVSAYSSMLSGISTTVGQLKSLSNTSAWSTTAATSSSAAVTATATGGVSSSLSFDVKAVARAHTMISDGSVASTGAKVASTGEITLKTGGSTTGTKINVGTGSLGEVVSAINGANAGVTASAVQTSPGNYRLQVVSSSTGEASKFELDGLSGFAGGTGATTAGKMKDLVVGANATIVVGADPDDPDAGYEISSATNTFNDVAQGISFSVSKVESGVTVSSAVDTTKVTDQISGVVTNLNNLLSSIQTNTAWDPATKKGGPLLGDSTVRNLQQQVLSTVSSMNAPGLSVTQGGQVQFDKAAFDTAFKADPAATMAAWGADSSFTAASSSVGSARFVSAGTATQAGSYDVAVSTPAKPEQWQVIPPGTGVVGRTVALMRAGGSSKLDFTLESDDMAAEAARLNTALAQKNMGMTASVDSGGTGIVVSALNPGAAGAFTATNNSGTASTQIQAGTDVAGTIEGIAATGRGNLLTLPVDADSPAKGLSVAVTASGAGNVGTLDYKPGVAQSLSQLLSQVSDSESGSLVQAQTTAKNQAKDLQTQIDAWTDRLEAYRATITAKFTAMETSLQSLKAQQTSLSSFFSAAEANSKA</sequence>
<dbReference type="EMBL" id="JAJOMB010000001">
    <property type="protein sequence ID" value="MCD5309824.1"/>
    <property type="molecule type" value="Genomic_DNA"/>
</dbReference>
<feature type="domain" description="Flagellar hook-associated protein 2 N-terminal" evidence="6">
    <location>
        <begin position="14"/>
        <end position="108"/>
    </location>
</feature>
<dbReference type="GO" id="GO:0005576">
    <property type="term" value="C:extracellular region"/>
    <property type="evidence" value="ECO:0007669"/>
    <property type="project" value="UniProtKB-SubCell"/>
</dbReference>
<dbReference type="GO" id="GO:0009421">
    <property type="term" value="C:bacterial-type flagellum filament cap"/>
    <property type="evidence" value="ECO:0007669"/>
    <property type="project" value="InterPro"/>
</dbReference>
<dbReference type="GO" id="GO:0071973">
    <property type="term" value="P:bacterial-type flagellum-dependent cell motility"/>
    <property type="evidence" value="ECO:0007669"/>
    <property type="project" value="TreeGrafter"/>
</dbReference>
<accession>A0A9X1N9M2</accession>
<reference evidence="8" key="1">
    <citation type="submission" date="2021-11" db="EMBL/GenBank/DDBJ databases">
        <title>Streptomyces corallinus and Kineosporia corallina sp. nov., two new coral-derived marine actinobacteria.</title>
        <authorList>
            <person name="Buangrab K."/>
            <person name="Sutthacheep M."/>
            <person name="Yeemin T."/>
            <person name="Harunari E."/>
            <person name="Igarashi Y."/>
            <person name="Sripreechasak P."/>
            <person name="Kanchanasin P."/>
            <person name="Tanasupawat S."/>
            <person name="Phongsopitanun W."/>
        </authorList>
    </citation>
    <scope>NUCLEOTIDE SEQUENCE</scope>
    <source>
        <strain evidence="8">JCM 31032</strain>
    </source>
</reference>
<dbReference type="AlphaFoldDB" id="A0A9X1N9M2"/>
<protein>
    <recommendedName>
        <fullName evidence="5">Flagellar hook-associated protein 2</fullName>
        <shortName evidence="5">HAP2</shortName>
    </recommendedName>
    <alternativeName>
        <fullName evidence="5">Flagellar cap protein</fullName>
    </alternativeName>
</protein>
<feature type="domain" description="Flagellar hook-associated protein 2 C-terminal" evidence="7">
    <location>
        <begin position="233"/>
        <end position="615"/>
    </location>
</feature>
<evidence type="ECO:0000259" key="7">
    <source>
        <dbReference type="Pfam" id="PF07195"/>
    </source>
</evidence>
<comment type="caution">
    <text evidence="8">The sequence shown here is derived from an EMBL/GenBank/DDBJ whole genome shotgun (WGS) entry which is preliminary data.</text>
</comment>
<comment type="similarity">
    <text evidence="1 5">Belongs to the FliD family.</text>
</comment>
<dbReference type="InterPro" id="IPR040026">
    <property type="entry name" value="FliD"/>
</dbReference>
<dbReference type="PANTHER" id="PTHR30288:SF0">
    <property type="entry name" value="FLAGELLAR HOOK-ASSOCIATED PROTEIN 2"/>
    <property type="match status" value="1"/>
</dbReference>
<keyword evidence="3" id="KW-0175">Coiled coil</keyword>
<dbReference type="GO" id="GO:0009424">
    <property type="term" value="C:bacterial-type flagellum hook"/>
    <property type="evidence" value="ECO:0007669"/>
    <property type="project" value="UniProtKB-UniRule"/>
</dbReference>
<evidence type="ECO:0000256" key="1">
    <source>
        <dbReference type="ARBA" id="ARBA00009764"/>
    </source>
</evidence>